<evidence type="ECO:0000313" key="2">
    <source>
        <dbReference type="EMBL" id="KAJ6798400.1"/>
    </source>
</evidence>
<feature type="region of interest" description="Disordered" evidence="1">
    <location>
        <begin position="1"/>
        <end position="64"/>
    </location>
</feature>
<reference evidence="2" key="2">
    <citation type="submission" date="2023-04" db="EMBL/GenBank/DDBJ databases">
        <authorList>
            <person name="Bruccoleri R.E."/>
            <person name="Oakeley E.J."/>
            <person name="Faust A.-M."/>
            <person name="Dessus-Babus S."/>
            <person name="Altorfer M."/>
            <person name="Burckhardt D."/>
            <person name="Oertli M."/>
            <person name="Naumann U."/>
            <person name="Petersen F."/>
            <person name="Wong J."/>
        </authorList>
    </citation>
    <scope>NUCLEOTIDE SEQUENCE</scope>
    <source>
        <strain evidence="2">GSM-AAB239-AS_SAM_17_03QT</strain>
        <tissue evidence="2">Leaf</tissue>
    </source>
</reference>
<dbReference type="Proteomes" id="UP001140949">
    <property type="component" value="Unassembled WGS sequence"/>
</dbReference>
<feature type="compositionally biased region" description="Basic and acidic residues" evidence="1">
    <location>
        <begin position="247"/>
        <end position="262"/>
    </location>
</feature>
<accession>A0AAX6E355</accession>
<feature type="compositionally biased region" description="Basic and acidic residues" evidence="1">
    <location>
        <begin position="387"/>
        <end position="400"/>
    </location>
</feature>
<feature type="compositionally biased region" description="Polar residues" evidence="1">
    <location>
        <begin position="338"/>
        <end position="351"/>
    </location>
</feature>
<feature type="compositionally biased region" description="Basic and acidic residues" evidence="1">
    <location>
        <begin position="417"/>
        <end position="426"/>
    </location>
</feature>
<evidence type="ECO:0000256" key="1">
    <source>
        <dbReference type="SAM" id="MobiDB-lite"/>
    </source>
</evidence>
<evidence type="ECO:0000313" key="3">
    <source>
        <dbReference type="Proteomes" id="UP001140949"/>
    </source>
</evidence>
<dbReference type="PANTHER" id="PTHR36056:SF1">
    <property type="entry name" value="PROTEIN, PUTATIVE-RELATED"/>
    <property type="match status" value="1"/>
</dbReference>
<protein>
    <submittedName>
        <fullName evidence="2">Uncharacterized protein</fullName>
    </submittedName>
</protein>
<feature type="region of interest" description="Disordered" evidence="1">
    <location>
        <begin position="292"/>
        <end position="426"/>
    </location>
</feature>
<feature type="compositionally biased region" description="Gly residues" evidence="1">
    <location>
        <begin position="24"/>
        <end position="45"/>
    </location>
</feature>
<comment type="caution">
    <text evidence="2">The sequence shown here is derived from an EMBL/GenBank/DDBJ whole genome shotgun (WGS) entry which is preliminary data.</text>
</comment>
<dbReference type="AlphaFoldDB" id="A0AAX6E355"/>
<feature type="compositionally biased region" description="Basic and acidic residues" evidence="1">
    <location>
        <begin position="121"/>
        <end position="130"/>
    </location>
</feature>
<sequence>MQGRYRNPNDGFGSGYRNQNRANRGGGGGGEGGGGRAGAGGGGRGFSIKPHLPPPPPRKEEILMEAGRLAAEYLVFKGLLPPNSIPQKWPNSKYQEPATDGRTSALDRLSLNPDASRGRKRYGDDYDRNQFRGRKRTGSYGREYGSSSDWGRDGGRWNGRNRGYPNGVEGEDDYAPAAYQRDRRSWYDNLPSRSELTGESGSNHDVAEDTGSKASSSTTRKDPPTESDADLSKVGDGVGMASLETGDEVKSDASGDLKKRDVSEEDSGVQQTCAVEGDGKCDSDLLKMCVFSKVPTRPRSSVSQKSPKSDREVATEASNTVEVTSDVLEVAAEENPKDGSSSDSLANQTDVSKPHDISSIFPLQHLEESVIPGQETIQIPVATEEETIQREGVKRQREPSPEDEYSSQDNLGAKQSSPEEERLPMDDLRVEQLSLEGEKLSMDEEMVAPVAVDQEKPVENTCFAEVQPELDVKLEEEKEMLPTSFKICDLNLMGTPEITEIPDDPVIDHLHPPAPSVETGKELSMDFGLSIHTRNNGTEGYSQLPDDDRVVQVIDLDDDSPEEANACDPSKPKDEPMIYPNLDNFLGHEENADLPGIQDGYSLALSELLGTDISRCPSVPSDLSNLQGGMGLHDAEGVPNDDDSIYVSLGEIPIGFMEVWDQPPQDYGKFF</sequence>
<dbReference type="PANTHER" id="PTHR36056">
    <property type="entry name" value="PROTEIN, PUTATIVE-RELATED"/>
    <property type="match status" value="1"/>
</dbReference>
<name>A0AAX6E355_IRIPA</name>
<dbReference type="InterPro" id="IPR040276">
    <property type="entry name" value="At4g26450-like"/>
</dbReference>
<feature type="compositionally biased region" description="Polar residues" evidence="1">
    <location>
        <begin position="407"/>
        <end position="416"/>
    </location>
</feature>
<feature type="region of interest" description="Disordered" evidence="1">
    <location>
        <begin position="80"/>
        <end position="280"/>
    </location>
</feature>
<keyword evidence="3" id="KW-1185">Reference proteome</keyword>
<proteinExistence type="predicted"/>
<reference evidence="2" key="1">
    <citation type="journal article" date="2023" name="GigaByte">
        <title>Genome assembly of the bearded iris, Iris pallida Lam.</title>
        <authorList>
            <person name="Bruccoleri R.E."/>
            <person name="Oakeley E.J."/>
            <person name="Faust A.M.E."/>
            <person name="Altorfer M."/>
            <person name="Dessus-Babus S."/>
            <person name="Burckhardt D."/>
            <person name="Oertli M."/>
            <person name="Naumann U."/>
            <person name="Petersen F."/>
            <person name="Wong J."/>
        </authorList>
    </citation>
    <scope>NUCLEOTIDE SEQUENCE</scope>
    <source>
        <strain evidence="2">GSM-AAB239-AS_SAM_17_03QT</strain>
    </source>
</reference>
<gene>
    <name evidence="2" type="ORF">M6B38_211765</name>
</gene>
<feature type="compositionally biased region" description="Polar residues" evidence="1">
    <location>
        <begin position="191"/>
        <end position="203"/>
    </location>
</feature>
<organism evidence="2 3">
    <name type="scientific">Iris pallida</name>
    <name type="common">Sweet iris</name>
    <dbReference type="NCBI Taxonomy" id="29817"/>
    <lineage>
        <taxon>Eukaryota</taxon>
        <taxon>Viridiplantae</taxon>
        <taxon>Streptophyta</taxon>
        <taxon>Embryophyta</taxon>
        <taxon>Tracheophyta</taxon>
        <taxon>Spermatophyta</taxon>
        <taxon>Magnoliopsida</taxon>
        <taxon>Liliopsida</taxon>
        <taxon>Asparagales</taxon>
        <taxon>Iridaceae</taxon>
        <taxon>Iridoideae</taxon>
        <taxon>Irideae</taxon>
        <taxon>Iris</taxon>
    </lineage>
</organism>
<feature type="compositionally biased region" description="Polar residues" evidence="1">
    <location>
        <begin position="85"/>
        <end position="94"/>
    </location>
</feature>
<dbReference type="EMBL" id="JANAVB010040220">
    <property type="protein sequence ID" value="KAJ6798400.1"/>
    <property type="molecule type" value="Genomic_DNA"/>
</dbReference>